<accession>A0A1B6CQZ3</accession>
<sequence length="444" mass="49876">MSRVQRAILLDERSKQDITIKLEYDESNLVEGATLSPSPYHLLDHEYGLTPQNQIMQGPPSEPPRSQAVKRRLNMESCGDDAFKTPKSTKKMRTVSSSPVSKGKGTFTRYDTSLGLLTKKFVGLLKCSPRGVVDLNVASEQLEVQKRRIYDITNVLEGIGILEKKSKNNIQWRGGQMPEVSRHEIQSELDELNEQERILDQLIQNTETDLRQMNEDKRHAYITYQDLRTVPAYKKQTVMVIKAPPEAHLKVPQTNEDAKKKYVMHMKSDHGEIEVFLCPGDGSNIKQETERIKKSLSEKRKVNNISTNLSMSAASSSGASNSKPMSACTAHIQPSTSSEVSGILPHSLDLAQLQMLTNYEPISEESTVSRRLRNALISEADDFNNYQLQTEDQHSSEDQPIVIPHGSELGAEPFLTLEPPLSESDYSFTLDPDEGLADLFDDLF</sequence>
<dbReference type="SUPFAM" id="SSF144074">
    <property type="entry name" value="E2F-DP heterodimerization region"/>
    <property type="match status" value="1"/>
</dbReference>
<dbReference type="SUPFAM" id="SSF46785">
    <property type="entry name" value="Winged helix' DNA-binding domain"/>
    <property type="match status" value="1"/>
</dbReference>
<comment type="subcellular location">
    <subcellularLocation>
        <location evidence="5">Nucleus</location>
    </subcellularLocation>
</comment>
<dbReference type="EMBL" id="GEDC01021322">
    <property type="protein sequence ID" value="JAS15976.1"/>
    <property type="molecule type" value="Transcribed_RNA"/>
</dbReference>
<dbReference type="InterPro" id="IPR036388">
    <property type="entry name" value="WH-like_DNA-bd_sf"/>
</dbReference>
<evidence type="ECO:0000256" key="7">
    <source>
        <dbReference type="SAM" id="MobiDB-lite"/>
    </source>
</evidence>
<feature type="region of interest" description="Disordered" evidence="7">
    <location>
        <begin position="78"/>
        <end position="103"/>
    </location>
</feature>
<evidence type="ECO:0000256" key="6">
    <source>
        <dbReference type="SAM" id="Coils"/>
    </source>
</evidence>
<protein>
    <recommendedName>
        <fullName evidence="8">E2F/DP family winged-helix DNA-binding domain-containing protein</fullName>
    </recommendedName>
</protein>
<keyword evidence="5" id="KW-0539">Nucleus</keyword>
<dbReference type="Pfam" id="PF02319">
    <property type="entry name" value="WHD_E2F_TDP"/>
    <property type="match status" value="1"/>
</dbReference>
<keyword evidence="6" id="KW-0175">Coiled coil</keyword>
<organism evidence="9">
    <name type="scientific">Clastoptera arizonana</name>
    <name type="common">Arizona spittle bug</name>
    <dbReference type="NCBI Taxonomy" id="38151"/>
    <lineage>
        <taxon>Eukaryota</taxon>
        <taxon>Metazoa</taxon>
        <taxon>Ecdysozoa</taxon>
        <taxon>Arthropoda</taxon>
        <taxon>Hexapoda</taxon>
        <taxon>Insecta</taxon>
        <taxon>Pterygota</taxon>
        <taxon>Neoptera</taxon>
        <taxon>Paraneoptera</taxon>
        <taxon>Hemiptera</taxon>
        <taxon>Auchenorrhyncha</taxon>
        <taxon>Cercopoidea</taxon>
        <taxon>Clastopteridae</taxon>
        <taxon>Clastoptera</taxon>
    </lineage>
</organism>
<dbReference type="PANTHER" id="PTHR12081:SF18">
    <property type="entry name" value="TRANSCRIPTION FACTOR E2F2-RELATED"/>
    <property type="match status" value="1"/>
</dbReference>
<dbReference type="SMART" id="SM01372">
    <property type="entry name" value="E2F_TDP"/>
    <property type="match status" value="1"/>
</dbReference>
<dbReference type="PANTHER" id="PTHR12081">
    <property type="entry name" value="TRANSCRIPTION FACTOR E2F"/>
    <property type="match status" value="1"/>
</dbReference>
<keyword evidence="4 5" id="KW-0804">Transcription</keyword>
<dbReference type="GO" id="GO:0000981">
    <property type="term" value="F:DNA-binding transcription factor activity, RNA polymerase II-specific"/>
    <property type="evidence" value="ECO:0007669"/>
    <property type="project" value="TreeGrafter"/>
</dbReference>
<dbReference type="InterPro" id="IPR003316">
    <property type="entry name" value="E2F_WHTH_DNA-bd_dom"/>
</dbReference>
<dbReference type="Pfam" id="PF16421">
    <property type="entry name" value="E2F_CC-MB"/>
    <property type="match status" value="1"/>
</dbReference>
<evidence type="ECO:0000313" key="9">
    <source>
        <dbReference type="EMBL" id="JAS15976.1"/>
    </source>
</evidence>
<dbReference type="GO" id="GO:0000978">
    <property type="term" value="F:RNA polymerase II cis-regulatory region sequence-specific DNA binding"/>
    <property type="evidence" value="ECO:0007669"/>
    <property type="project" value="InterPro"/>
</dbReference>
<name>A0A1B6CQZ3_9HEMI</name>
<evidence type="ECO:0000259" key="8">
    <source>
        <dbReference type="SMART" id="SM01372"/>
    </source>
</evidence>
<dbReference type="InterPro" id="IPR037241">
    <property type="entry name" value="E2F-DP_heterodim"/>
</dbReference>
<keyword evidence="3 5" id="KW-0238">DNA-binding</keyword>
<feature type="domain" description="E2F/DP family winged-helix DNA-binding" evidence="8">
    <location>
        <begin position="109"/>
        <end position="174"/>
    </location>
</feature>
<reference evidence="9" key="1">
    <citation type="submission" date="2015-12" db="EMBL/GenBank/DDBJ databases">
        <title>De novo transcriptome assembly of four potential Pierce s Disease insect vectors from Arizona vineyards.</title>
        <authorList>
            <person name="Tassone E.E."/>
        </authorList>
    </citation>
    <scope>NUCLEOTIDE SEQUENCE</scope>
</reference>
<dbReference type="Gene3D" id="6.10.250.540">
    <property type="match status" value="1"/>
</dbReference>
<dbReference type="InterPro" id="IPR015633">
    <property type="entry name" value="E2F"/>
</dbReference>
<evidence type="ECO:0000256" key="5">
    <source>
        <dbReference type="RuleBase" id="RU003796"/>
    </source>
</evidence>
<dbReference type="InterPro" id="IPR036390">
    <property type="entry name" value="WH_DNA-bd_sf"/>
</dbReference>
<evidence type="ECO:0000256" key="3">
    <source>
        <dbReference type="ARBA" id="ARBA00023125"/>
    </source>
</evidence>
<dbReference type="GO" id="GO:0090575">
    <property type="term" value="C:RNA polymerase II transcription regulator complex"/>
    <property type="evidence" value="ECO:0007669"/>
    <property type="project" value="TreeGrafter"/>
</dbReference>
<dbReference type="Gene3D" id="1.10.10.10">
    <property type="entry name" value="Winged helix-like DNA-binding domain superfamily/Winged helix DNA-binding domain"/>
    <property type="match status" value="1"/>
</dbReference>
<dbReference type="AlphaFoldDB" id="A0A1B6CQZ3"/>
<feature type="coiled-coil region" evidence="6">
    <location>
        <begin position="182"/>
        <end position="209"/>
    </location>
</feature>
<keyword evidence="2 5" id="KW-0805">Transcription regulation</keyword>
<dbReference type="InterPro" id="IPR032198">
    <property type="entry name" value="E2F_CC-MB"/>
</dbReference>
<dbReference type="GO" id="GO:0046983">
    <property type="term" value="F:protein dimerization activity"/>
    <property type="evidence" value="ECO:0007669"/>
    <property type="project" value="InterPro"/>
</dbReference>
<evidence type="ECO:0000256" key="1">
    <source>
        <dbReference type="ARBA" id="ARBA00010940"/>
    </source>
</evidence>
<dbReference type="CDD" id="cd14660">
    <property type="entry name" value="E2F_DD"/>
    <property type="match status" value="1"/>
</dbReference>
<proteinExistence type="inferred from homology"/>
<comment type="similarity">
    <text evidence="1 5">Belongs to the E2F/DP family.</text>
</comment>
<dbReference type="FunFam" id="1.10.10.10:FF:000008">
    <property type="entry name" value="E2F transcription factor 1"/>
    <property type="match status" value="1"/>
</dbReference>
<evidence type="ECO:0000256" key="2">
    <source>
        <dbReference type="ARBA" id="ARBA00023015"/>
    </source>
</evidence>
<gene>
    <name evidence="9" type="ORF">g.12214</name>
</gene>
<evidence type="ECO:0000256" key="4">
    <source>
        <dbReference type="ARBA" id="ARBA00023163"/>
    </source>
</evidence>